<proteinExistence type="predicted"/>
<comment type="caution">
    <text evidence="3">The sequence shown here is derived from an EMBL/GenBank/DDBJ whole genome shotgun (WGS) entry which is preliminary data.</text>
</comment>
<name>A0A3E0GZY2_9PSEU</name>
<dbReference type="InterPro" id="IPR000415">
    <property type="entry name" value="Nitroreductase-like"/>
</dbReference>
<reference evidence="3 4" key="1">
    <citation type="submission" date="2018-08" db="EMBL/GenBank/DDBJ databases">
        <title>Genomic Encyclopedia of Archaeal and Bacterial Type Strains, Phase II (KMG-II): from individual species to whole genera.</title>
        <authorList>
            <person name="Goeker M."/>
        </authorList>
    </citation>
    <scope>NUCLEOTIDE SEQUENCE [LARGE SCALE GENOMIC DNA]</scope>
    <source>
        <strain evidence="3 4">DSM 45791</strain>
    </source>
</reference>
<dbReference type="EMBL" id="QUNO01000017">
    <property type="protein sequence ID" value="REH35711.1"/>
    <property type="molecule type" value="Genomic_DNA"/>
</dbReference>
<gene>
    <name evidence="3" type="ORF">BCF44_11799</name>
</gene>
<protein>
    <submittedName>
        <fullName evidence="3">SagB-type dehydrogenase family enzyme</fullName>
    </submittedName>
</protein>
<evidence type="ECO:0000313" key="4">
    <source>
        <dbReference type="Proteomes" id="UP000256269"/>
    </source>
</evidence>
<feature type="domain" description="Nitroreductase" evidence="2">
    <location>
        <begin position="71"/>
        <end position="204"/>
    </location>
</feature>
<dbReference type="NCBIfam" id="TIGR03605">
    <property type="entry name" value="antibiot_sagB"/>
    <property type="match status" value="1"/>
</dbReference>
<dbReference type="PANTHER" id="PTHR43745:SF2">
    <property type="entry name" value="NITROREDUCTASE MJ1384-RELATED"/>
    <property type="match status" value="1"/>
</dbReference>
<dbReference type="CDD" id="cd02142">
    <property type="entry name" value="McbC_SagB-like_oxidoreductase"/>
    <property type="match status" value="1"/>
</dbReference>
<dbReference type="GO" id="GO:0016491">
    <property type="term" value="F:oxidoreductase activity"/>
    <property type="evidence" value="ECO:0007669"/>
    <property type="project" value="InterPro"/>
</dbReference>
<sequence length="440" mass="47305">MTLARAFLDGPHQPRGAPGVADTRGLPGVYKRYPAAGRVPFGDSELGRMLREINGLTRMRWMPAADGGELVAGRRAPSSGARYPIEVYVATGDGLHHYDPAHHWLDQLRAGDGRSLLADCLVDPPEGRPELVLLLSTVFWRNCVKYGPFGYRLQGLDAGVLIGQTLAVASAHGYRARVHLRFDDDRLDQLLGLQPYVESVYAAVTLTRNAGAAGESADWSGPAPAELAAVPAIDTIPALADVARLHAAARLASTRPGVPLDTTPPEPLPGAERRRTVHRFNRRPVPSADLDRLLDIVNRPVPADPVAADPSTIYLQASGTWRYDRGLVPTAGGPLAPAAQSAMLAEEFRTAAVTVVPVGDYERGLRSHGDRWYRMRNIEAGILAQRVCLAAAAMGMDSHVHCDFDVTAMARALGVDEGLPLVVVTAGYCQPERTDPQGEL</sequence>
<dbReference type="Gene3D" id="3.40.109.10">
    <property type="entry name" value="NADH Oxidase"/>
    <property type="match status" value="2"/>
</dbReference>
<feature type="domain" description="Nitroreductase" evidence="2">
    <location>
        <begin position="272"/>
        <end position="428"/>
    </location>
</feature>
<dbReference type="PANTHER" id="PTHR43745">
    <property type="entry name" value="NITROREDUCTASE MJ1384-RELATED"/>
    <property type="match status" value="1"/>
</dbReference>
<dbReference type="AlphaFoldDB" id="A0A3E0GZY2"/>
<keyword evidence="4" id="KW-1185">Reference proteome</keyword>
<dbReference type="OrthoDB" id="3723182at2"/>
<evidence type="ECO:0000259" key="2">
    <source>
        <dbReference type="Pfam" id="PF00881"/>
    </source>
</evidence>
<evidence type="ECO:0000313" key="3">
    <source>
        <dbReference type="EMBL" id="REH35711.1"/>
    </source>
</evidence>
<organism evidence="3 4">
    <name type="scientific">Kutzneria buriramensis</name>
    <dbReference type="NCBI Taxonomy" id="1045776"/>
    <lineage>
        <taxon>Bacteria</taxon>
        <taxon>Bacillati</taxon>
        <taxon>Actinomycetota</taxon>
        <taxon>Actinomycetes</taxon>
        <taxon>Pseudonocardiales</taxon>
        <taxon>Pseudonocardiaceae</taxon>
        <taxon>Kutzneria</taxon>
    </lineage>
</organism>
<evidence type="ECO:0000256" key="1">
    <source>
        <dbReference type="SAM" id="MobiDB-lite"/>
    </source>
</evidence>
<dbReference type="InterPro" id="IPR052544">
    <property type="entry name" value="Bacteriocin_Proc_Enz"/>
</dbReference>
<dbReference type="SUPFAM" id="SSF55469">
    <property type="entry name" value="FMN-dependent nitroreductase-like"/>
    <property type="match status" value="2"/>
</dbReference>
<dbReference type="Pfam" id="PF00881">
    <property type="entry name" value="Nitroreductase"/>
    <property type="match status" value="2"/>
</dbReference>
<accession>A0A3E0GZY2</accession>
<dbReference type="RefSeq" id="WP_116179781.1">
    <property type="nucleotide sequence ID" value="NZ_CP144375.1"/>
</dbReference>
<feature type="region of interest" description="Disordered" evidence="1">
    <location>
        <begin position="1"/>
        <end position="24"/>
    </location>
</feature>
<dbReference type="InterPro" id="IPR020051">
    <property type="entry name" value="SagB-type_dehydrogenase"/>
</dbReference>
<dbReference type="InterPro" id="IPR029479">
    <property type="entry name" value="Nitroreductase"/>
</dbReference>
<dbReference type="Proteomes" id="UP000256269">
    <property type="component" value="Unassembled WGS sequence"/>
</dbReference>